<dbReference type="GO" id="GO:0004396">
    <property type="term" value="F:hexokinase activity"/>
    <property type="evidence" value="ECO:0007669"/>
    <property type="project" value="TreeGrafter"/>
</dbReference>
<evidence type="ECO:0000313" key="2">
    <source>
        <dbReference type="Proteomes" id="UP000076066"/>
    </source>
</evidence>
<protein>
    <recommendedName>
        <fullName evidence="3">Transcriptional regulator</fullName>
    </recommendedName>
</protein>
<sequence>MPHPRIGISLGHNSFDVLALTTNDFVLTREQHPLTSPSYHDRLQAMASRVRMLDREYGKGSLGVAIPGSITPDSGHIRTSPVQDLIGHTMLVDLSAAIGRPVRIASDADCMALSETMDGASAGLYCCFHAILDQGVTGCLTIGNRILSGPNALGGEWSHNPIPWPREWKHADERPGPDCYCGLTGCTETFLSTHGLMDDHAKATGIAIPWPDIAASATAGDPDCLESMQRYADRLARALSIIVNLVDPDAIVLGGALSDIDWLYEKIPLLWSGWALSNTTRTRLCKAAHGTDSIVRGASLLWDCPDQVRPQPALLLHPAD</sequence>
<dbReference type="SUPFAM" id="SSF53067">
    <property type="entry name" value="Actin-like ATPase domain"/>
    <property type="match status" value="1"/>
</dbReference>
<dbReference type="Pfam" id="PF00480">
    <property type="entry name" value="ROK"/>
    <property type="match status" value="1"/>
</dbReference>
<dbReference type="RefSeq" id="WP_066135044.1">
    <property type="nucleotide sequence ID" value="NZ_CP014525.1"/>
</dbReference>
<name>A0A143DEI5_9PROT</name>
<dbReference type="InterPro" id="IPR043129">
    <property type="entry name" value="ATPase_NBD"/>
</dbReference>
<dbReference type="Proteomes" id="UP000076066">
    <property type="component" value="Chromosome"/>
</dbReference>
<evidence type="ECO:0008006" key="3">
    <source>
        <dbReference type="Google" id="ProtNLM"/>
    </source>
</evidence>
<reference evidence="1 2" key="1">
    <citation type="submission" date="2016-02" db="EMBL/GenBank/DDBJ databases">
        <title>Complete Genome of H5569, the type strain of the newly described species Haematospirillium jordaniae.</title>
        <authorList>
            <person name="Nicholson A.C."/>
            <person name="Humrighouse B.W."/>
            <person name="Loparov V."/>
            <person name="McQuiston J.R."/>
        </authorList>
    </citation>
    <scope>NUCLEOTIDE SEQUENCE [LARGE SCALE GENOMIC DNA]</scope>
    <source>
        <strain evidence="1 2">H5569</strain>
    </source>
</reference>
<organism evidence="1 2">
    <name type="scientific">Haematospirillum jordaniae</name>
    <dbReference type="NCBI Taxonomy" id="1549855"/>
    <lineage>
        <taxon>Bacteria</taxon>
        <taxon>Pseudomonadati</taxon>
        <taxon>Pseudomonadota</taxon>
        <taxon>Alphaproteobacteria</taxon>
        <taxon>Rhodospirillales</taxon>
        <taxon>Novispirillaceae</taxon>
        <taxon>Haematospirillum</taxon>
    </lineage>
</organism>
<dbReference type="EMBL" id="CP014525">
    <property type="protein sequence ID" value="AMW34930.1"/>
    <property type="molecule type" value="Genomic_DNA"/>
</dbReference>
<dbReference type="Gene3D" id="3.30.420.40">
    <property type="match status" value="2"/>
</dbReference>
<dbReference type="PANTHER" id="PTHR18964:SF174">
    <property type="entry name" value="D-ALLOSE KINASE-RELATED"/>
    <property type="match status" value="1"/>
</dbReference>
<dbReference type="AlphaFoldDB" id="A0A143DEI5"/>
<dbReference type="KEGG" id="hjo:AY555_06760"/>
<keyword evidence="2" id="KW-1185">Reference proteome</keyword>
<dbReference type="OrthoDB" id="9810372at2"/>
<dbReference type="STRING" id="1549855.AY555_06760"/>
<proteinExistence type="predicted"/>
<evidence type="ECO:0000313" key="1">
    <source>
        <dbReference type="EMBL" id="AMW34930.1"/>
    </source>
</evidence>
<dbReference type="PANTHER" id="PTHR18964">
    <property type="entry name" value="ROK (REPRESSOR, ORF, KINASE) FAMILY"/>
    <property type="match status" value="1"/>
</dbReference>
<dbReference type="InterPro" id="IPR000600">
    <property type="entry name" value="ROK"/>
</dbReference>
<gene>
    <name evidence="1" type="ORF">AY555_06760</name>
</gene>
<dbReference type="GeneID" id="53316855"/>
<accession>A0A143DEI5</accession>